<gene>
    <name evidence="1" type="ORF">PGLA1383_LOCUS31097</name>
</gene>
<name>A0A813FIV4_POLGL</name>
<evidence type="ECO:0008006" key="3">
    <source>
        <dbReference type="Google" id="ProtNLM"/>
    </source>
</evidence>
<protein>
    <recommendedName>
        <fullName evidence="3">IPT/TIG domain-containing protein</fullName>
    </recommendedName>
</protein>
<sequence>AVFAMKTSPNGRCRVISTGASGTTYNLPLTWVGGSNTCRCGPLNISHAMPSMDNLRYEISPNGEQWYSAPRQVMLFEKPKFTGVTPELAALHTPRWITILGVGFPRSLGLKISVEMPPGYARQALRVNSTSLRFRSPVSRIARNLSIFVSFGDSPSLDTGLTISLLEPPSILNITPPAMTVGDPDGADARRPVAIFGSNFRASDLCVFKSASMSTVRVVPLFEYIGPGQVKCKVPSAAASDVDMPPRLEAAVDNCIIYRSLKLQIEALQDQLNNIKLSRMMTEKGRFLPGCPGSFCQDNMTDQISSSLRNWFLSDQMPYNGSDFPGSSGPRIIPEFPNLSASNGSSQAGSSVEDNLALQMQTLIYQAATAMVECGAQSPEPLRAEPLGGFLLAAVWSPLLAGTVPATLGIEA</sequence>
<accession>A0A813FIV4</accession>
<comment type="caution">
    <text evidence="1">The sequence shown here is derived from an EMBL/GenBank/DDBJ whole genome shotgun (WGS) entry which is preliminary data.</text>
</comment>
<reference evidence="1" key="1">
    <citation type="submission" date="2021-02" db="EMBL/GenBank/DDBJ databases">
        <authorList>
            <person name="Dougan E. K."/>
            <person name="Rhodes N."/>
            <person name="Thang M."/>
            <person name="Chan C."/>
        </authorList>
    </citation>
    <scope>NUCLEOTIDE SEQUENCE</scope>
</reference>
<keyword evidence="2" id="KW-1185">Reference proteome</keyword>
<dbReference type="EMBL" id="CAJNNV010025238">
    <property type="protein sequence ID" value="CAE8613325.1"/>
    <property type="molecule type" value="Genomic_DNA"/>
</dbReference>
<dbReference type="AlphaFoldDB" id="A0A813FIV4"/>
<organism evidence="1 2">
    <name type="scientific">Polarella glacialis</name>
    <name type="common">Dinoflagellate</name>
    <dbReference type="NCBI Taxonomy" id="89957"/>
    <lineage>
        <taxon>Eukaryota</taxon>
        <taxon>Sar</taxon>
        <taxon>Alveolata</taxon>
        <taxon>Dinophyceae</taxon>
        <taxon>Suessiales</taxon>
        <taxon>Suessiaceae</taxon>
        <taxon>Polarella</taxon>
    </lineage>
</organism>
<feature type="non-terminal residue" evidence="1">
    <location>
        <position position="1"/>
    </location>
</feature>
<dbReference type="Proteomes" id="UP000654075">
    <property type="component" value="Unassembled WGS sequence"/>
</dbReference>
<proteinExistence type="predicted"/>
<evidence type="ECO:0000313" key="1">
    <source>
        <dbReference type="EMBL" id="CAE8613325.1"/>
    </source>
</evidence>
<evidence type="ECO:0000313" key="2">
    <source>
        <dbReference type="Proteomes" id="UP000654075"/>
    </source>
</evidence>
<feature type="non-terminal residue" evidence="1">
    <location>
        <position position="412"/>
    </location>
</feature>
<dbReference type="OrthoDB" id="425703at2759"/>